<feature type="domain" description="Tyrosine specific protein phosphatases" evidence="5">
    <location>
        <begin position="92"/>
        <end position="169"/>
    </location>
</feature>
<dbReference type="Pfam" id="PF10409">
    <property type="entry name" value="PTEN_C2"/>
    <property type="match status" value="1"/>
</dbReference>
<sequence>MISYRGRVRHVDHEFDLDLTYITERIIAMSFPGTGLESTYRNNLRDVAKMLQRKHQDKYMVFNLSERRYDISKLNHQVLDFGWPDHLAPPLERLCSIIKSIDSWLKTDPQHVVVVHCKGGKGRTGVVISAYMHFSKMCSSPEAALDWFAIKRFYDDKLGGVTQPSQRRYVHYFSDYLEGKIKLSSEPMFLHHVIVHGIPNFDSKGGCKPFLRVYDGLKLVYTSGVFLVTQDMERVCITIEGGLILHGDVLIKCYHKNTLSSVRDIIFRCQFHTGAIKDCVLVLDKTDLDEAHRDKRFPDNCKVEFVFSATGSFVAGT</sequence>
<dbReference type="InParanoid" id="A7RRM0"/>
<dbReference type="InterPro" id="IPR000242">
    <property type="entry name" value="PTP_cat"/>
</dbReference>
<evidence type="ECO:0000259" key="5">
    <source>
        <dbReference type="PROSITE" id="PS50056"/>
    </source>
</evidence>
<evidence type="ECO:0000256" key="1">
    <source>
        <dbReference type="ARBA" id="ARBA00004316"/>
    </source>
</evidence>
<evidence type="ECO:0000313" key="8">
    <source>
        <dbReference type="EMBL" id="EDO45782.1"/>
    </source>
</evidence>
<evidence type="ECO:0000313" key="9">
    <source>
        <dbReference type="Proteomes" id="UP000001593"/>
    </source>
</evidence>
<protein>
    <submittedName>
        <fullName evidence="8">Uncharacterized protein</fullName>
    </submittedName>
</protein>
<dbReference type="Gene3D" id="3.90.190.10">
    <property type="entry name" value="Protein tyrosine phosphatase superfamily"/>
    <property type="match status" value="1"/>
</dbReference>
<keyword evidence="9" id="KW-1185">Reference proteome</keyword>
<evidence type="ECO:0000256" key="2">
    <source>
        <dbReference type="ARBA" id="ARBA00007881"/>
    </source>
</evidence>
<dbReference type="SMART" id="SM00404">
    <property type="entry name" value="PTPc_motif"/>
    <property type="match status" value="1"/>
</dbReference>
<dbReference type="InterPro" id="IPR014020">
    <property type="entry name" value="Tensin_C2-dom"/>
</dbReference>
<organism evidence="8 9">
    <name type="scientific">Nematostella vectensis</name>
    <name type="common">Starlet sea anemone</name>
    <dbReference type="NCBI Taxonomy" id="45351"/>
    <lineage>
        <taxon>Eukaryota</taxon>
        <taxon>Metazoa</taxon>
        <taxon>Cnidaria</taxon>
        <taxon>Anthozoa</taxon>
        <taxon>Hexacorallia</taxon>
        <taxon>Actiniaria</taxon>
        <taxon>Edwardsiidae</taxon>
        <taxon>Nematostella</taxon>
    </lineage>
</organism>
<dbReference type="InterPro" id="IPR035892">
    <property type="entry name" value="C2_domain_sf"/>
</dbReference>
<feature type="domain" description="Phosphatase tensin-type" evidence="6">
    <location>
        <begin position="8"/>
        <end position="180"/>
    </location>
</feature>
<dbReference type="InterPro" id="IPR016130">
    <property type="entry name" value="Tyr_Pase_AS"/>
</dbReference>
<name>A7RRM0_NEMVE</name>
<comment type="similarity">
    <text evidence="2">Belongs to the PTEN phosphatase protein family.</text>
</comment>
<dbReference type="eggNOG" id="KOG2283">
    <property type="taxonomic scope" value="Eukaryota"/>
</dbReference>
<accession>A7RRM0</accession>
<dbReference type="PROSITE" id="PS50056">
    <property type="entry name" value="TYR_PHOSPHATASE_2"/>
    <property type="match status" value="1"/>
</dbReference>
<dbReference type="SMART" id="SM01326">
    <property type="entry name" value="PTEN_C2"/>
    <property type="match status" value="1"/>
</dbReference>
<dbReference type="PROSITE" id="PS50055">
    <property type="entry name" value="TYR_PHOSPHATASE_PTP"/>
    <property type="match status" value="1"/>
</dbReference>
<proteinExistence type="inferred from homology"/>
<dbReference type="InterPro" id="IPR000387">
    <property type="entry name" value="Tyr_Pase_dom"/>
</dbReference>
<keyword evidence="3" id="KW-0966">Cell projection</keyword>
<evidence type="ECO:0000259" key="4">
    <source>
        <dbReference type="PROSITE" id="PS50055"/>
    </source>
</evidence>
<dbReference type="Proteomes" id="UP000001593">
    <property type="component" value="Unassembled WGS sequence"/>
</dbReference>
<dbReference type="PROSITE" id="PS51182">
    <property type="entry name" value="C2_TENSIN"/>
    <property type="match status" value="1"/>
</dbReference>
<dbReference type="AlphaFoldDB" id="A7RRM0"/>
<dbReference type="InterPro" id="IPR003595">
    <property type="entry name" value="Tyr_Pase_cat"/>
</dbReference>
<dbReference type="PROSITE" id="PS00383">
    <property type="entry name" value="TYR_PHOSPHATASE_1"/>
    <property type="match status" value="1"/>
</dbReference>
<dbReference type="OMA" id="RILEFAW"/>
<dbReference type="SUPFAM" id="SSF49562">
    <property type="entry name" value="C2 domain (Calcium/lipid-binding domain, CaLB)"/>
    <property type="match status" value="1"/>
</dbReference>
<dbReference type="GO" id="GO:0004725">
    <property type="term" value="F:protein tyrosine phosphatase activity"/>
    <property type="evidence" value="ECO:0007669"/>
    <property type="project" value="InterPro"/>
</dbReference>
<dbReference type="PROSITE" id="PS51181">
    <property type="entry name" value="PPASE_TENSIN"/>
    <property type="match status" value="1"/>
</dbReference>
<comment type="subcellular location">
    <subcellularLocation>
        <location evidence="1">Cell projection</location>
    </subcellularLocation>
</comment>
<gene>
    <name evidence="8" type="ORF">NEMVEDRAFT_v1g91247</name>
</gene>
<dbReference type="InterPro" id="IPR029023">
    <property type="entry name" value="Tensin_phosphatase"/>
</dbReference>
<dbReference type="InterPro" id="IPR029021">
    <property type="entry name" value="Prot-tyrosine_phosphatase-like"/>
</dbReference>
<feature type="domain" description="C2 tensin-type" evidence="7">
    <location>
        <begin position="185"/>
        <end position="310"/>
    </location>
</feature>
<dbReference type="InterPro" id="IPR051484">
    <property type="entry name" value="Tensin_PTEN_phosphatase"/>
</dbReference>
<dbReference type="Gene3D" id="2.60.40.1110">
    <property type="match status" value="1"/>
</dbReference>
<dbReference type="GO" id="GO:0042995">
    <property type="term" value="C:cell projection"/>
    <property type="evidence" value="ECO:0007669"/>
    <property type="project" value="UniProtKB-SubCell"/>
</dbReference>
<dbReference type="SUPFAM" id="SSF52799">
    <property type="entry name" value="(Phosphotyrosine protein) phosphatases II"/>
    <property type="match status" value="1"/>
</dbReference>
<evidence type="ECO:0000259" key="7">
    <source>
        <dbReference type="PROSITE" id="PS51182"/>
    </source>
</evidence>
<dbReference type="STRING" id="45351.A7RRM0"/>
<dbReference type="KEGG" id="nve:5517841"/>
<dbReference type="EMBL" id="DS469532">
    <property type="protein sequence ID" value="EDO45782.1"/>
    <property type="molecule type" value="Genomic_DNA"/>
</dbReference>
<dbReference type="PANTHER" id="PTHR45734">
    <property type="entry name" value="TENSIN"/>
    <property type="match status" value="1"/>
</dbReference>
<dbReference type="CDD" id="cd14508">
    <property type="entry name" value="PTP_tensin"/>
    <property type="match status" value="1"/>
</dbReference>
<dbReference type="HOGENOM" id="CLU_020105_2_1_1"/>
<reference evidence="8 9" key="1">
    <citation type="journal article" date="2007" name="Science">
        <title>Sea anemone genome reveals ancestral eumetazoan gene repertoire and genomic organization.</title>
        <authorList>
            <person name="Putnam N.H."/>
            <person name="Srivastava M."/>
            <person name="Hellsten U."/>
            <person name="Dirks B."/>
            <person name="Chapman J."/>
            <person name="Salamov A."/>
            <person name="Terry A."/>
            <person name="Shapiro H."/>
            <person name="Lindquist E."/>
            <person name="Kapitonov V.V."/>
            <person name="Jurka J."/>
            <person name="Genikhovich G."/>
            <person name="Grigoriev I.V."/>
            <person name="Lucas S.M."/>
            <person name="Steele R.E."/>
            <person name="Finnerty J.R."/>
            <person name="Technau U."/>
            <person name="Martindale M.Q."/>
            <person name="Rokhsar D.S."/>
        </authorList>
    </citation>
    <scope>NUCLEOTIDE SEQUENCE [LARGE SCALE GENOMIC DNA]</scope>
    <source>
        <strain evidence="9">CH2 X CH6</strain>
    </source>
</reference>
<dbReference type="OrthoDB" id="6273691at2759"/>
<dbReference type="Pfam" id="PF00102">
    <property type="entry name" value="Y_phosphatase"/>
    <property type="match status" value="1"/>
</dbReference>
<evidence type="ECO:0000256" key="3">
    <source>
        <dbReference type="ARBA" id="ARBA00023273"/>
    </source>
</evidence>
<evidence type="ECO:0000259" key="6">
    <source>
        <dbReference type="PROSITE" id="PS51181"/>
    </source>
</evidence>
<feature type="domain" description="Tyrosine-protein phosphatase" evidence="4">
    <location>
        <begin position="62"/>
        <end position="179"/>
    </location>
</feature>
<dbReference type="PhylomeDB" id="A7RRM0"/>
<dbReference type="PANTHER" id="PTHR45734:SF10">
    <property type="entry name" value="BLISTERY, ISOFORM A"/>
    <property type="match status" value="1"/>
</dbReference>